<keyword evidence="5 10" id="KW-0378">Hydrolase</keyword>
<dbReference type="GO" id="GO:0004222">
    <property type="term" value="F:metalloendopeptidase activity"/>
    <property type="evidence" value="ECO:0007669"/>
    <property type="project" value="InterPro"/>
</dbReference>
<dbReference type="Proteomes" id="UP000198683">
    <property type="component" value="Unassembled WGS sequence"/>
</dbReference>
<evidence type="ECO:0000259" key="12">
    <source>
        <dbReference type="Pfam" id="PF01435"/>
    </source>
</evidence>
<evidence type="ECO:0000256" key="9">
    <source>
        <dbReference type="ARBA" id="ARBA00023136"/>
    </source>
</evidence>
<feature type="transmembrane region" description="Helical" evidence="11">
    <location>
        <begin position="53"/>
        <end position="69"/>
    </location>
</feature>
<keyword evidence="6 10" id="KW-0862">Zinc</keyword>
<dbReference type="GO" id="GO:0046872">
    <property type="term" value="F:metal ion binding"/>
    <property type="evidence" value="ECO:0007669"/>
    <property type="project" value="UniProtKB-KW"/>
</dbReference>
<keyword evidence="3 11" id="KW-0812">Transmembrane</keyword>
<dbReference type="PANTHER" id="PTHR43221:SF2">
    <property type="entry name" value="PROTEASE HTPX HOMOLOG"/>
    <property type="match status" value="1"/>
</dbReference>
<proteinExistence type="inferred from homology"/>
<evidence type="ECO:0000256" key="4">
    <source>
        <dbReference type="ARBA" id="ARBA00022723"/>
    </source>
</evidence>
<keyword evidence="9 11" id="KW-0472">Membrane</keyword>
<dbReference type="CDD" id="cd07328">
    <property type="entry name" value="M48_Ste24p_like"/>
    <property type="match status" value="1"/>
</dbReference>
<dbReference type="STRING" id="683260.SAMN05421874_11467"/>
<evidence type="ECO:0000256" key="11">
    <source>
        <dbReference type="SAM" id="Phobius"/>
    </source>
</evidence>
<evidence type="ECO:0000256" key="3">
    <source>
        <dbReference type="ARBA" id="ARBA00022692"/>
    </source>
</evidence>
<dbReference type="GO" id="GO:0006508">
    <property type="term" value="P:proteolysis"/>
    <property type="evidence" value="ECO:0007669"/>
    <property type="project" value="UniProtKB-KW"/>
</dbReference>
<keyword evidence="8 10" id="KW-0482">Metalloprotease</keyword>
<dbReference type="Pfam" id="PF01435">
    <property type="entry name" value="Peptidase_M48"/>
    <property type="match status" value="1"/>
</dbReference>
<evidence type="ECO:0000256" key="10">
    <source>
        <dbReference type="RuleBase" id="RU003983"/>
    </source>
</evidence>
<keyword evidence="7 11" id="KW-1133">Transmembrane helix</keyword>
<feature type="transmembrane region" description="Helical" evidence="11">
    <location>
        <begin position="27"/>
        <end position="47"/>
    </location>
</feature>
<name>A0A1G9GH52_9ACTN</name>
<dbReference type="InterPro" id="IPR001915">
    <property type="entry name" value="Peptidase_M48"/>
</dbReference>
<dbReference type="AlphaFoldDB" id="A0A1G9GH52"/>
<accession>A0A1G9GH52</accession>
<keyword evidence="4" id="KW-0479">Metal-binding</keyword>
<evidence type="ECO:0000256" key="5">
    <source>
        <dbReference type="ARBA" id="ARBA00022801"/>
    </source>
</evidence>
<evidence type="ECO:0000256" key="7">
    <source>
        <dbReference type="ARBA" id="ARBA00022989"/>
    </source>
</evidence>
<sequence length="363" mass="39260">MSADPHLPGATHSAGPTTGRLSRAAGYFLAVAVHLLAPAFLVTGVYLVSRLSVGGILFGLIALDLAWLTRPRTATFPASAVRLTRSDAPHLYALVDRIGAELGAPRTDLIAISGEVDASFSAYGRRRTHLLEIGYPLWLILTPLERVALLAHELAHSRNGDARHGLVVGSALYSLYVLRVTTGFVWRPGDGLPALVTDCVLAVVGLPVRALLLLLELLLHRSSQHAEYRADELQAQVAGTAAAVSLLDVLTTRTPAVGDFLTSDAVAVGTGDLWTAMRSHVDRVPDAELARHRESARAEKTRIDTTHPPTYLRIQRFLALPHMEPAVSFAGMEQIDDELDQAAGRVARNLREDVQSALYSRRH</sequence>
<keyword evidence="1" id="KW-1003">Cell membrane</keyword>
<evidence type="ECO:0000313" key="13">
    <source>
        <dbReference type="EMBL" id="SDL00004.1"/>
    </source>
</evidence>
<dbReference type="InterPro" id="IPR050083">
    <property type="entry name" value="HtpX_protease"/>
</dbReference>
<protein>
    <submittedName>
        <fullName evidence="13">Zn-dependent protease with chaperone function</fullName>
    </submittedName>
</protein>
<reference evidence="13 14" key="1">
    <citation type="submission" date="2016-10" db="EMBL/GenBank/DDBJ databases">
        <authorList>
            <person name="de Groot N.N."/>
        </authorList>
    </citation>
    <scope>NUCLEOTIDE SEQUENCE [LARGE SCALE GENOMIC DNA]</scope>
    <source>
        <strain evidence="13 14">CGMCC 4.5681</strain>
    </source>
</reference>
<feature type="domain" description="Peptidase M48" evidence="12">
    <location>
        <begin position="123"/>
        <end position="316"/>
    </location>
</feature>
<evidence type="ECO:0000256" key="1">
    <source>
        <dbReference type="ARBA" id="ARBA00022475"/>
    </source>
</evidence>
<organism evidence="13 14">
    <name type="scientific">Nonomuraea maritima</name>
    <dbReference type="NCBI Taxonomy" id="683260"/>
    <lineage>
        <taxon>Bacteria</taxon>
        <taxon>Bacillati</taxon>
        <taxon>Actinomycetota</taxon>
        <taxon>Actinomycetes</taxon>
        <taxon>Streptosporangiales</taxon>
        <taxon>Streptosporangiaceae</taxon>
        <taxon>Nonomuraea</taxon>
    </lineage>
</organism>
<keyword evidence="2 10" id="KW-0645">Protease</keyword>
<dbReference type="PANTHER" id="PTHR43221">
    <property type="entry name" value="PROTEASE HTPX"/>
    <property type="match status" value="1"/>
</dbReference>
<dbReference type="RefSeq" id="WP_090768532.1">
    <property type="nucleotide sequence ID" value="NZ_FNFB01000014.1"/>
</dbReference>
<gene>
    <name evidence="13" type="ORF">SAMN05421874_11467</name>
</gene>
<evidence type="ECO:0000256" key="8">
    <source>
        <dbReference type="ARBA" id="ARBA00023049"/>
    </source>
</evidence>
<keyword evidence="14" id="KW-1185">Reference proteome</keyword>
<evidence type="ECO:0000256" key="2">
    <source>
        <dbReference type="ARBA" id="ARBA00022670"/>
    </source>
</evidence>
<comment type="cofactor">
    <cofactor evidence="10">
        <name>Zn(2+)</name>
        <dbReference type="ChEBI" id="CHEBI:29105"/>
    </cofactor>
    <text evidence="10">Binds 1 zinc ion per subunit.</text>
</comment>
<evidence type="ECO:0000256" key="6">
    <source>
        <dbReference type="ARBA" id="ARBA00022833"/>
    </source>
</evidence>
<evidence type="ECO:0000313" key="14">
    <source>
        <dbReference type="Proteomes" id="UP000198683"/>
    </source>
</evidence>
<dbReference type="Gene3D" id="3.30.2010.10">
    <property type="entry name" value="Metalloproteases ('zincins'), catalytic domain"/>
    <property type="match status" value="1"/>
</dbReference>
<dbReference type="EMBL" id="FNFB01000014">
    <property type="protein sequence ID" value="SDL00004.1"/>
    <property type="molecule type" value="Genomic_DNA"/>
</dbReference>
<comment type="similarity">
    <text evidence="10">Belongs to the peptidase M48 family.</text>
</comment>
<dbReference type="OrthoDB" id="7870694at2"/>